<sequence>MAGEAAAYATYGYSVSKGRREREHGLSRYSVSKGRREGEHGLSRYSVSKGRREREHGLSRYSVSKGRREREHIAVIAFLYRQGGIIICNSFRGCNCLYIVS</sequence>
<dbReference type="EMBL" id="JAGTTL010000034">
    <property type="protein sequence ID" value="KAK6294897.1"/>
    <property type="molecule type" value="Genomic_DNA"/>
</dbReference>
<gene>
    <name evidence="2" type="ORF">J4Q44_G00341230</name>
</gene>
<comment type="caution">
    <text evidence="2">The sequence shown here is derived from an EMBL/GenBank/DDBJ whole genome shotgun (WGS) entry which is preliminary data.</text>
</comment>
<proteinExistence type="predicted"/>
<dbReference type="AlphaFoldDB" id="A0AAN8KP62"/>
<reference evidence="2 3" key="1">
    <citation type="submission" date="2021-04" db="EMBL/GenBank/DDBJ databases">
        <authorList>
            <person name="De Guttry C."/>
            <person name="Zahm M."/>
            <person name="Klopp C."/>
            <person name="Cabau C."/>
            <person name="Louis A."/>
            <person name="Berthelot C."/>
            <person name="Parey E."/>
            <person name="Roest Crollius H."/>
            <person name="Montfort J."/>
            <person name="Robinson-Rechavi M."/>
            <person name="Bucao C."/>
            <person name="Bouchez O."/>
            <person name="Gislard M."/>
            <person name="Lluch J."/>
            <person name="Milhes M."/>
            <person name="Lampietro C."/>
            <person name="Lopez Roques C."/>
            <person name="Donnadieu C."/>
            <person name="Braasch I."/>
            <person name="Desvignes T."/>
            <person name="Postlethwait J."/>
            <person name="Bobe J."/>
            <person name="Wedekind C."/>
            <person name="Guiguen Y."/>
        </authorList>
    </citation>
    <scope>NUCLEOTIDE SEQUENCE [LARGE SCALE GENOMIC DNA]</scope>
    <source>
        <strain evidence="2">Cs_M1</strain>
        <tissue evidence="2">Blood</tissue>
    </source>
</reference>
<dbReference type="Proteomes" id="UP001356427">
    <property type="component" value="Unassembled WGS sequence"/>
</dbReference>
<keyword evidence="3" id="KW-1185">Reference proteome</keyword>
<evidence type="ECO:0000313" key="3">
    <source>
        <dbReference type="Proteomes" id="UP001356427"/>
    </source>
</evidence>
<evidence type="ECO:0000256" key="1">
    <source>
        <dbReference type="SAM" id="MobiDB-lite"/>
    </source>
</evidence>
<accession>A0AAN8KP62</accession>
<name>A0AAN8KP62_9TELE</name>
<feature type="region of interest" description="Disordered" evidence="1">
    <location>
        <begin position="19"/>
        <end position="66"/>
    </location>
</feature>
<protein>
    <submittedName>
        <fullName evidence="2">Uncharacterized protein</fullName>
    </submittedName>
</protein>
<evidence type="ECO:0000313" key="2">
    <source>
        <dbReference type="EMBL" id="KAK6294897.1"/>
    </source>
</evidence>
<organism evidence="2 3">
    <name type="scientific">Coregonus suidteri</name>
    <dbReference type="NCBI Taxonomy" id="861788"/>
    <lineage>
        <taxon>Eukaryota</taxon>
        <taxon>Metazoa</taxon>
        <taxon>Chordata</taxon>
        <taxon>Craniata</taxon>
        <taxon>Vertebrata</taxon>
        <taxon>Euteleostomi</taxon>
        <taxon>Actinopterygii</taxon>
        <taxon>Neopterygii</taxon>
        <taxon>Teleostei</taxon>
        <taxon>Protacanthopterygii</taxon>
        <taxon>Salmoniformes</taxon>
        <taxon>Salmonidae</taxon>
        <taxon>Coregoninae</taxon>
        <taxon>Coregonus</taxon>
    </lineage>
</organism>